<proteinExistence type="predicted"/>
<name>A0A2P2R500_RHIMU</name>
<organism evidence="1">
    <name type="scientific">Rhizophora mucronata</name>
    <name type="common">Asiatic mangrove</name>
    <dbReference type="NCBI Taxonomy" id="61149"/>
    <lineage>
        <taxon>Eukaryota</taxon>
        <taxon>Viridiplantae</taxon>
        <taxon>Streptophyta</taxon>
        <taxon>Embryophyta</taxon>
        <taxon>Tracheophyta</taxon>
        <taxon>Spermatophyta</taxon>
        <taxon>Magnoliopsida</taxon>
        <taxon>eudicotyledons</taxon>
        <taxon>Gunneridae</taxon>
        <taxon>Pentapetalae</taxon>
        <taxon>rosids</taxon>
        <taxon>fabids</taxon>
        <taxon>Malpighiales</taxon>
        <taxon>Rhizophoraceae</taxon>
        <taxon>Rhizophora</taxon>
    </lineage>
</organism>
<accession>A0A2P2R500</accession>
<dbReference type="EMBL" id="GGEC01093811">
    <property type="protein sequence ID" value="MBX74295.1"/>
    <property type="molecule type" value="Transcribed_RNA"/>
</dbReference>
<reference evidence="1" key="1">
    <citation type="submission" date="2018-02" db="EMBL/GenBank/DDBJ databases">
        <title>Rhizophora mucronata_Transcriptome.</title>
        <authorList>
            <person name="Meera S.P."/>
            <person name="Sreeshan A."/>
            <person name="Augustine A."/>
        </authorList>
    </citation>
    <scope>NUCLEOTIDE SEQUENCE</scope>
    <source>
        <tissue evidence="1">Leaf</tissue>
    </source>
</reference>
<sequence>MPMPMPMLVMMRGWGGWRGWKGRWQRNVWPCYTCMVHQ</sequence>
<dbReference type="AlphaFoldDB" id="A0A2P2R500"/>
<protein>
    <submittedName>
        <fullName evidence="1">Uncharacterized protein</fullName>
    </submittedName>
</protein>
<evidence type="ECO:0000313" key="1">
    <source>
        <dbReference type="EMBL" id="MBX74295.1"/>
    </source>
</evidence>